<dbReference type="EMBL" id="JACHFM010000001">
    <property type="protein sequence ID" value="MBB5220846.1"/>
    <property type="molecule type" value="Genomic_DNA"/>
</dbReference>
<organism evidence="3 4">
    <name type="scientific">Amaricoccus macauensis</name>
    <dbReference type="NCBI Taxonomy" id="57001"/>
    <lineage>
        <taxon>Bacteria</taxon>
        <taxon>Pseudomonadati</taxon>
        <taxon>Pseudomonadota</taxon>
        <taxon>Alphaproteobacteria</taxon>
        <taxon>Rhodobacterales</taxon>
        <taxon>Paracoccaceae</taxon>
        <taxon>Amaricoccus</taxon>
    </lineage>
</organism>
<comment type="caution">
    <text evidence="3">The sequence shown here is derived from an EMBL/GenBank/DDBJ whole genome shotgun (WGS) entry which is preliminary data.</text>
</comment>
<dbReference type="Proteomes" id="UP000549457">
    <property type="component" value="Unassembled WGS sequence"/>
</dbReference>
<feature type="compositionally biased region" description="Basic and acidic residues" evidence="1">
    <location>
        <begin position="166"/>
        <end position="179"/>
    </location>
</feature>
<evidence type="ECO:0000256" key="2">
    <source>
        <dbReference type="SAM" id="SignalP"/>
    </source>
</evidence>
<dbReference type="RefSeq" id="WP_246399498.1">
    <property type="nucleotide sequence ID" value="NZ_JACHFM010000001.1"/>
</dbReference>
<sequence length="761" mass="78402">MRAPFLSIVALTAALPALAAEGGPIRGGEHDGFTRIVLEVEPATEWSLESRDGRAVVTFPGRSIGFTTDGAFDRIPRSRVTAIDVGTARGGGMVALTLGCDCRVSTSFVGARFLAIDITDRVEPTPTGKAAPDEALPIGEAKTLADVEHALVRQITRAANQGIVRYSDDARPKAPERPESSANPGRPLARPGPTRGTDDRLSRTSLPPSGEAQLTIADLLRHEQVSASTVFDRDSRQARQRPPVKPVPGVCLADRALDVTRWSDGTPFAEQLIRFRTRLLGEFDQPDTGAVDGAARLYVRFGLGAEAVALLAAFPDAPIADRAILVDLARAVDDEPVAPAGPLAVDAECPGLHGVWLAAGGAVPVWRTAGGFDAMQAAFAEMPTELRGLLAPRLVRRLIDAGRIDEARLIYLIATRSGEAPGPGLQLAEARLAAAEGRSAEAVRTMANLARSNEAAISVDALADLVRVALDAHLAIPELVATDLATATLESRGSERDARLRGLLAETLAQRGDLTGALTELRRARTDLPSQAAGFGSLAVQLIGDADPATIGDAVYAEAALGAEDLIAAAPATDPARAAIAGRLVDLGLPDPALRIIAPGLDAGHEAARIVAARAEIARGDGAAARAALGPLASTAAIELRAEAYARSGDYGEALATLDAAGIDATAAGYAWASGDWAKAEGAADADRAAMARYMAARAGDAPAPAAVDDPTGRDPAGLDAGAAFAAPLPPLERPSLGAARSLLATGGKIGGFVESAIAEP</sequence>
<keyword evidence="4" id="KW-1185">Reference proteome</keyword>
<keyword evidence="2" id="KW-0732">Signal</keyword>
<reference evidence="3 4" key="1">
    <citation type="submission" date="2020-08" db="EMBL/GenBank/DDBJ databases">
        <title>Genomic Encyclopedia of Type Strains, Phase IV (KMG-IV): sequencing the most valuable type-strain genomes for metagenomic binning, comparative biology and taxonomic classification.</title>
        <authorList>
            <person name="Goeker M."/>
        </authorList>
    </citation>
    <scope>NUCLEOTIDE SEQUENCE [LARGE SCALE GENOMIC DNA]</scope>
    <source>
        <strain evidence="3 4">DSM 101730</strain>
    </source>
</reference>
<name>A0A840SLV3_9RHOB</name>
<feature type="region of interest" description="Disordered" evidence="1">
    <location>
        <begin position="702"/>
        <end position="721"/>
    </location>
</feature>
<protein>
    <recommendedName>
        <fullName evidence="5">Tetratricopeptide repeat protein</fullName>
    </recommendedName>
</protein>
<feature type="signal peptide" evidence="2">
    <location>
        <begin position="1"/>
        <end position="19"/>
    </location>
</feature>
<evidence type="ECO:0000313" key="3">
    <source>
        <dbReference type="EMBL" id="MBB5220846.1"/>
    </source>
</evidence>
<evidence type="ECO:0000256" key="1">
    <source>
        <dbReference type="SAM" id="MobiDB-lite"/>
    </source>
</evidence>
<proteinExistence type="predicted"/>
<accession>A0A840SLV3</accession>
<feature type="region of interest" description="Disordered" evidence="1">
    <location>
        <begin position="163"/>
        <end position="209"/>
    </location>
</feature>
<feature type="chain" id="PRO_5032403131" description="Tetratricopeptide repeat protein" evidence="2">
    <location>
        <begin position="20"/>
        <end position="761"/>
    </location>
</feature>
<gene>
    <name evidence="3" type="ORF">HNP73_000767</name>
</gene>
<evidence type="ECO:0008006" key="5">
    <source>
        <dbReference type="Google" id="ProtNLM"/>
    </source>
</evidence>
<dbReference type="AlphaFoldDB" id="A0A840SLV3"/>
<evidence type="ECO:0000313" key="4">
    <source>
        <dbReference type="Proteomes" id="UP000549457"/>
    </source>
</evidence>